<gene>
    <name evidence="5" type="ORF">GCM10009801_76510</name>
</gene>
<dbReference type="PANTHER" id="PTHR43156:SF2">
    <property type="entry name" value="STAGE II SPORULATION PROTEIN E"/>
    <property type="match status" value="1"/>
</dbReference>
<keyword evidence="3" id="KW-0472">Membrane</keyword>
<evidence type="ECO:0000256" key="3">
    <source>
        <dbReference type="SAM" id="Phobius"/>
    </source>
</evidence>
<evidence type="ECO:0000256" key="2">
    <source>
        <dbReference type="SAM" id="MobiDB-lite"/>
    </source>
</evidence>
<feature type="transmembrane region" description="Helical" evidence="3">
    <location>
        <begin position="118"/>
        <end position="140"/>
    </location>
</feature>
<dbReference type="Gene3D" id="3.60.40.10">
    <property type="entry name" value="PPM-type phosphatase domain"/>
    <property type="match status" value="1"/>
</dbReference>
<keyword evidence="3" id="KW-1133">Transmembrane helix</keyword>
<dbReference type="InterPro" id="IPR036457">
    <property type="entry name" value="PPM-type-like_dom_sf"/>
</dbReference>
<keyword evidence="6" id="KW-1185">Reference proteome</keyword>
<protein>
    <submittedName>
        <fullName evidence="5">PP2C family protein-serine/threonine phosphatase</fullName>
    </submittedName>
</protein>
<sequence length="447" mass="46857">MDPGAWSCVAMPSSTIVLVVAWTGRGPDHLVGPEGAVRMIQGKKRRRAVGLAVPALWVLALLAWERSALPAHVPPLLAVTPALACAVTGRRTGVVVAGACALLALVPMGVGAREGEGMGARLLVSGLATLGTLAAGYRIAARRRLLQRDLGRALEVAAAAQDAVLHAPPPRLGGVALAARYLSAARGAAVGGDLYDAVDTPYGVRLVIGDVRGHGLRAIRTVCAVLGTFREAAYDEKELGGVLGRMERGFARRRVHGTRHGGGEAGGEGGGEEEGEEFLTLLLVEIRPDGVVSLLNCGHPWPYRLPATDTVCRYGQGRPAVPMAAPLQISDAEPLPPLGLFPLPVPLPEPRRLRLGAGEGLFLCTDGAADARDARRAFFPLDRVLREAGARADPERTVEDVRKALLRHTGGRLGDDVALLAVRRERRPQPLSSDCGHGDVRGAGVPG</sequence>
<feature type="transmembrane region" description="Helical" evidence="3">
    <location>
        <begin position="94"/>
        <end position="112"/>
    </location>
</feature>
<feature type="transmembrane region" description="Helical" evidence="3">
    <location>
        <begin position="48"/>
        <end position="64"/>
    </location>
</feature>
<evidence type="ECO:0000313" key="6">
    <source>
        <dbReference type="Proteomes" id="UP001500016"/>
    </source>
</evidence>
<dbReference type="InterPro" id="IPR052016">
    <property type="entry name" value="Bact_Sigma-Reg"/>
</dbReference>
<feature type="domain" description="PPM-type phosphatase" evidence="4">
    <location>
        <begin position="175"/>
        <end position="424"/>
    </location>
</feature>
<comment type="caution">
    <text evidence="5">The sequence shown here is derived from an EMBL/GenBank/DDBJ whole genome shotgun (WGS) entry which is preliminary data.</text>
</comment>
<evidence type="ECO:0000256" key="1">
    <source>
        <dbReference type="ARBA" id="ARBA00022801"/>
    </source>
</evidence>
<accession>A0ABN2X0M0</accession>
<proteinExistence type="predicted"/>
<dbReference type="EMBL" id="BAAAPE010000028">
    <property type="protein sequence ID" value="GAA2102466.1"/>
    <property type="molecule type" value="Genomic_DNA"/>
</dbReference>
<name>A0ABN2X0M0_9ACTN</name>
<feature type="region of interest" description="Disordered" evidence="2">
    <location>
        <begin position="428"/>
        <end position="447"/>
    </location>
</feature>
<dbReference type="Proteomes" id="UP001500016">
    <property type="component" value="Unassembled WGS sequence"/>
</dbReference>
<dbReference type="SMART" id="SM00331">
    <property type="entry name" value="PP2C_SIG"/>
    <property type="match status" value="1"/>
</dbReference>
<dbReference type="Pfam" id="PF07228">
    <property type="entry name" value="SpoIIE"/>
    <property type="match status" value="1"/>
</dbReference>
<keyword evidence="3" id="KW-0812">Transmembrane</keyword>
<organism evidence="5 6">
    <name type="scientific">Streptomyces albiaxialis</name>
    <dbReference type="NCBI Taxonomy" id="329523"/>
    <lineage>
        <taxon>Bacteria</taxon>
        <taxon>Bacillati</taxon>
        <taxon>Actinomycetota</taxon>
        <taxon>Actinomycetes</taxon>
        <taxon>Kitasatosporales</taxon>
        <taxon>Streptomycetaceae</taxon>
        <taxon>Streptomyces</taxon>
    </lineage>
</organism>
<keyword evidence="1" id="KW-0378">Hydrolase</keyword>
<dbReference type="InterPro" id="IPR001932">
    <property type="entry name" value="PPM-type_phosphatase-like_dom"/>
</dbReference>
<evidence type="ECO:0000313" key="5">
    <source>
        <dbReference type="EMBL" id="GAA2102466.1"/>
    </source>
</evidence>
<reference evidence="5 6" key="1">
    <citation type="journal article" date="2019" name="Int. J. Syst. Evol. Microbiol.">
        <title>The Global Catalogue of Microorganisms (GCM) 10K type strain sequencing project: providing services to taxonomists for standard genome sequencing and annotation.</title>
        <authorList>
            <consortium name="The Broad Institute Genomics Platform"/>
            <consortium name="The Broad Institute Genome Sequencing Center for Infectious Disease"/>
            <person name="Wu L."/>
            <person name="Ma J."/>
        </authorList>
    </citation>
    <scope>NUCLEOTIDE SEQUENCE [LARGE SCALE GENOMIC DNA]</scope>
    <source>
        <strain evidence="5 6">JCM 15478</strain>
    </source>
</reference>
<evidence type="ECO:0000259" key="4">
    <source>
        <dbReference type="SMART" id="SM00331"/>
    </source>
</evidence>
<dbReference type="PANTHER" id="PTHR43156">
    <property type="entry name" value="STAGE II SPORULATION PROTEIN E-RELATED"/>
    <property type="match status" value="1"/>
</dbReference>